<keyword evidence="13" id="KW-1185">Reference proteome</keyword>
<dbReference type="EMBL" id="RBXT01000001">
    <property type="protein sequence ID" value="RKT78060.1"/>
    <property type="molecule type" value="Genomic_DNA"/>
</dbReference>
<evidence type="ECO:0000256" key="1">
    <source>
        <dbReference type="ARBA" id="ARBA00003679"/>
    </source>
</evidence>
<evidence type="ECO:0000313" key="13">
    <source>
        <dbReference type="Proteomes" id="UP000278440"/>
    </source>
</evidence>
<evidence type="ECO:0000256" key="4">
    <source>
        <dbReference type="ARBA" id="ARBA00022598"/>
    </source>
</evidence>
<dbReference type="SUPFAM" id="SSF52374">
    <property type="entry name" value="Nucleotidylyl transferase"/>
    <property type="match status" value="1"/>
</dbReference>
<keyword evidence="8 10" id="KW-0067">ATP-binding</keyword>
<dbReference type="NCBIfam" id="TIGR03447">
    <property type="entry name" value="mycothiol_MshC"/>
    <property type="match status" value="1"/>
</dbReference>
<evidence type="ECO:0000256" key="8">
    <source>
        <dbReference type="ARBA" id="ARBA00022840"/>
    </source>
</evidence>
<dbReference type="EC" id="6.3.1.13" evidence="10"/>
<feature type="short sequence motif" description="'ERGGDP' region" evidence="10">
    <location>
        <begin position="201"/>
        <end position="206"/>
    </location>
</feature>
<dbReference type="InterPro" id="IPR017812">
    <property type="entry name" value="Mycothiol_ligase_MshC"/>
</dbReference>
<evidence type="ECO:0000256" key="5">
    <source>
        <dbReference type="ARBA" id="ARBA00022723"/>
    </source>
</evidence>
<dbReference type="Gene3D" id="1.20.120.640">
    <property type="entry name" value="Anticodon-binding domain of a subclass of class I aminoacyl-tRNA synthetases"/>
    <property type="match status" value="1"/>
</dbReference>
<accession>A0A495XU48</accession>
<comment type="subunit">
    <text evidence="3 10">Monomer.</text>
</comment>
<feature type="binding site" evidence="10">
    <location>
        <position position="242"/>
    </location>
    <ligand>
        <name>L-cysteinyl-5'-AMP</name>
        <dbReference type="ChEBI" id="CHEBI:144924"/>
    </ligand>
</feature>
<dbReference type="PRINTS" id="PR00983">
    <property type="entry name" value="TRNASYNTHCYS"/>
</dbReference>
<evidence type="ECO:0000256" key="3">
    <source>
        <dbReference type="ARBA" id="ARBA00011245"/>
    </source>
</evidence>
<protein>
    <recommendedName>
        <fullName evidence="10">L-cysteine:1D-myo-inositol 2-amino-2-deoxy-alpha-D-glucopyranoside ligase</fullName>
        <shortName evidence="10">L-Cys:GlcN-Ins ligase</shortName>
        <ecNumber evidence="10">6.3.1.13</ecNumber>
    </recommendedName>
    <alternativeName>
        <fullName evidence="10">Mycothiol ligase</fullName>
        <shortName evidence="10">MSH ligase</shortName>
    </alternativeName>
</protein>
<keyword evidence="5 10" id="KW-0479">Metal-binding</keyword>
<dbReference type="Pfam" id="PF01406">
    <property type="entry name" value="tRNA-synt_1e"/>
    <property type="match status" value="1"/>
</dbReference>
<dbReference type="PANTHER" id="PTHR10890:SF3">
    <property type="entry name" value="CYSTEINE--TRNA LIGASE, CYTOPLASMIC"/>
    <property type="match status" value="1"/>
</dbReference>
<sequence>MKSWPQPFVPELPGRSPQVMVHDTASGTLVPAVDADRAERAGRSGRATLYVCGITPYDATHLGHAATYVTFDLLVRALRDSGHTVTYVQNITDVDDPLLERAERDGIDWRDLATREIDLFREDMTALAVIPPDAYLGAVESIPTFVEPVERLVEQGRAYRVPAPDAADEDAADVYFEVGLDPRFGSVSHLDEAGMLEVFAERGGDPDREGKRGRLDALLWRAHREGEPDWDGGSLGRGRPGWHIECACLALDHLGVPIDVQGGGSDLVFPHHEMSAGHGRALAGTDTFAGAFVHQGMVGLNGEKMSKSKGNLVLVSSLRRAGVDPMAIRLVLLAHHHRDDWMYDDDQLVAAQQRLDTWRKALSGNGGPVADQTVEHVRAALANDLDSPTALAAVDRWATQMLTRGGDDPGAPGVLGRALDALLGIRL</sequence>
<evidence type="ECO:0000256" key="9">
    <source>
        <dbReference type="ARBA" id="ARBA00048350"/>
    </source>
</evidence>
<feature type="binding site" evidence="10">
    <location>
        <begin position="264"/>
        <end position="266"/>
    </location>
    <ligand>
        <name>L-cysteinyl-5'-AMP</name>
        <dbReference type="ChEBI" id="CHEBI:144924"/>
    </ligand>
</feature>
<dbReference type="GO" id="GO:0006423">
    <property type="term" value="P:cysteinyl-tRNA aminoacylation"/>
    <property type="evidence" value="ECO:0007669"/>
    <property type="project" value="TreeGrafter"/>
</dbReference>
<dbReference type="GO" id="GO:0005829">
    <property type="term" value="C:cytosol"/>
    <property type="evidence" value="ECO:0007669"/>
    <property type="project" value="TreeGrafter"/>
</dbReference>
<gene>
    <name evidence="10" type="primary">mshC</name>
    <name evidence="12" type="ORF">DFJ68_1495</name>
</gene>
<dbReference type="InterPro" id="IPR024909">
    <property type="entry name" value="Cys-tRNA/MSH_ligase"/>
</dbReference>
<dbReference type="OrthoDB" id="9815130at2"/>
<keyword evidence="4 10" id="KW-0436">Ligase</keyword>
<dbReference type="InterPro" id="IPR032678">
    <property type="entry name" value="tRNA-synt_1_cat_dom"/>
</dbReference>
<dbReference type="RefSeq" id="WP_121032211.1">
    <property type="nucleotide sequence ID" value="NZ_RBXT01000001.1"/>
</dbReference>
<keyword evidence="6 10" id="KW-0547">Nucleotide-binding</keyword>
<dbReference type="GO" id="GO:0035446">
    <property type="term" value="F:cysteine-glucosaminylinositol ligase activity"/>
    <property type="evidence" value="ECO:0007669"/>
    <property type="project" value="UniProtKB-UniRule"/>
</dbReference>
<dbReference type="GO" id="GO:0005524">
    <property type="term" value="F:ATP binding"/>
    <property type="evidence" value="ECO:0007669"/>
    <property type="project" value="UniProtKB-KW"/>
</dbReference>
<dbReference type="HAMAP" id="MF_01697">
    <property type="entry name" value="MshC"/>
    <property type="match status" value="1"/>
</dbReference>
<dbReference type="InterPro" id="IPR014729">
    <property type="entry name" value="Rossmann-like_a/b/a_fold"/>
</dbReference>
<dbReference type="Gene3D" id="3.40.50.620">
    <property type="entry name" value="HUPs"/>
    <property type="match status" value="1"/>
</dbReference>
<feature type="binding site" evidence="10">
    <location>
        <begin position="90"/>
        <end position="92"/>
    </location>
    <ligand>
        <name>L-cysteinyl-5'-AMP</name>
        <dbReference type="ChEBI" id="CHEBI:144924"/>
    </ligand>
</feature>
<evidence type="ECO:0000259" key="11">
    <source>
        <dbReference type="Pfam" id="PF01406"/>
    </source>
</evidence>
<evidence type="ECO:0000256" key="10">
    <source>
        <dbReference type="HAMAP-Rule" id="MF_01697"/>
    </source>
</evidence>
<comment type="cofactor">
    <cofactor evidence="10">
        <name>Zn(2+)</name>
        <dbReference type="ChEBI" id="CHEBI:29105"/>
    </cofactor>
    <text evidence="10">Binds 1 zinc ion per subunit.</text>
</comment>
<proteinExistence type="inferred from homology"/>
<dbReference type="AlphaFoldDB" id="A0A495XU48"/>
<feature type="binding site" evidence="10">
    <location>
        <position position="67"/>
    </location>
    <ligand>
        <name>L-cysteinyl-5'-AMP</name>
        <dbReference type="ChEBI" id="CHEBI:144924"/>
    </ligand>
</feature>
<comment type="caution">
    <text evidence="12">The sequence shown here is derived from an EMBL/GenBank/DDBJ whole genome shotgun (WGS) entry which is preliminary data.</text>
</comment>
<dbReference type="GO" id="GO:0010125">
    <property type="term" value="P:mycothiol biosynthetic process"/>
    <property type="evidence" value="ECO:0007669"/>
    <property type="project" value="UniProtKB-UniRule"/>
</dbReference>
<reference evidence="12 13" key="1">
    <citation type="submission" date="2018-10" db="EMBL/GenBank/DDBJ databases">
        <title>Sequencing the genomes of 1000 actinobacteria strains.</title>
        <authorList>
            <person name="Klenk H.-P."/>
        </authorList>
    </citation>
    <scope>NUCLEOTIDE SEQUENCE [LARGE SCALE GENOMIC DNA]</scope>
    <source>
        <strain evidence="12 13">DSM 44267</strain>
    </source>
</reference>
<name>A0A495XU48_9MICO</name>
<feature type="domain" description="tRNA synthetases class I catalytic" evidence="11">
    <location>
        <begin position="44"/>
        <end position="352"/>
    </location>
</feature>
<feature type="binding site" evidence="10">
    <location>
        <position position="271"/>
    </location>
    <ligand>
        <name>Zn(2+)</name>
        <dbReference type="ChEBI" id="CHEBI:29105"/>
    </ligand>
</feature>
<evidence type="ECO:0000256" key="6">
    <source>
        <dbReference type="ARBA" id="ARBA00022741"/>
    </source>
</evidence>
<comment type="function">
    <text evidence="1 10">Catalyzes the ATP-dependent condensation of GlcN-Ins and L-cysteine to form L-Cys-GlcN-Ins.</text>
</comment>
<dbReference type="PANTHER" id="PTHR10890">
    <property type="entry name" value="CYSTEINYL-TRNA SYNTHETASE"/>
    <property type="match status" value="1"/>
</dbReference>
<dbReference type="GO" id="GO:0004817">
    <property type="term" value="F:cysteine-tRNA ligase activity"/>
    <property type="evidence" value="ECO:0007669"/>
    <property type="project" value="TreeGrafter"/>
</dbReference>
<feature type="binding site" evidence="10">
    <location>
        <position position="52"/>
    </location>
    <ligand>
        <name>Zn(2+)</name>
        <dbReference type="ChEBI" id="CHEBI:29105"/>
    </ligand>
</feature>
<comment type="catalytic activity">
    <reaction evidence="9 10">
        <text>1D-myo-inositol 2-amino-2-deoxy-alpha-D-glucopyranoside + L-cysteine + ATP = 1D-myo-inositol 2-(L-cysteinylamino)-2-deoxy-alpha-D-glucopyranoside + AMP + diphosphate + H(+)</text>
        <dbReference type="Rhea" id="RHEA:26176"/>
        <dbReference type="ChEBI" id="CHEBI:15378"/>
        <dbReference type="ChEBI" id="CHEBI:30616"/>
        <dbReference type="ChEBI" id="CHEBI:33019"/>
        <dbReference type="ChEBI" id="CHEBI:35235"/>
        <dbReference type="ChEBI" id="CHEBI:58886"/>
        <dbReference type="ChEBI" id="CHEBI:58887"/>
        <dbReference type="ChEBI" id="CHEBI:456215"/>
        <dbReference type="EC" id="6.3.1.13"/>
    </reaction>
</comment>
<organism evidence="12 13">
    <name type="scientific">Terracoccus luteus</name>
    <dbReference type="NCBI Taxonomy" id="53356"/>
    <lineage>
        <taxon>Bacteria</taxon>
        <taxon>Bacillati</taxon>
        <taxon>Actinomycetota</taxon>
        <taxon>Actinomycetes</taxon>
        <taxon>Micrococcales</taxon>
        <taxon>Intrasporangiaceae</taxon>
        <taxon>Terracoccus</taxon>
    </lineage>
</organism>
<dbReference type="Proteomes" id="UP000278440">
    <property type="component" value="Unassembled WGS sequence"/>
</dbReference>
<comment type="similarity">
    <text evidence="2 10">Belongs to the class-I aminoacyl-tRNA synthetase family. MshC subfamily.</text>
</comment>
<feature type="binding site" evidence="10">
    <location>
        <begin position="52"/>
        <end position="55"/>
    </location>
    <ligand>
        <name>L-cysteinyl-5'-AMP</name>
        <dbReference type="ChEBI" id="CHEBI:144924"/>
    </ligand>
</feature>
<dbReference type="GO" id="GO:0008270">
    <property type="term" value="F:zinc ion binding"/>
    <property type="evidence" value="ECO:0007669"/>
    <property type="project" value="UniProtKB-UniRule"/>
</dbReference>
<evidence type="ECO:0000313" key="12">
    <source>
        <dbReference type="EMBL" id="RKT78060.1"/>
    </source>
</evidence>
<keyword evidence="7 10" id="KW-0862">Zinc</keyword>
<feature type="binding site" evidence="10">
    <location>
        <position position="246"/>
    </location>
    <ligand>
        <name>Zn(2+)</name>
        <dbReference type="ChEBI" id="CHEBI:29105"/>
    </ligand>
</feature>
<evidence type="ECO:0000256" key="7">
    <source>
        <dbReference type="ARBA" id="ARBA00022833"/>
    </source>
</evidence>
<feature type="binding site" evidence="10">
    <location>
        <position position="298"/>
    </location>
    <ligand>
        <name>L-cysteinyl-5'-AMP</name>
        <dbReference type="ChEBI" id="CHEBI:144924"/>
    </ligand>
</feature>
<feature type="short sequence motif" description="'KMSKS' region" evidence="10">
    <location>
        <begin position="304"/>
        <end position="308"/>
    </location>
</feature>
<evidence type="ECO:0000256" key="2">
    <source>
        <dbReference type="ARBA" id="ARBA00007723"/>
    </source>
</evidence>
<feature type="short sequence motif" description="'HIGH' region" evidence="10">
    <location>
        <begin position="54"/>
        <end position="64"/>
    </location>
</feature>